<dbReference type="PROSITE" id="PS00973">
    <property type="entry name" value="USP_2"/>
    <property type="match status" value="1"/>
</dbReference>
<feature type="compositionally biased region" description="Basic and acidic residues" evidence="9">
    <location>
        <begin position="725"/>
        <end position="753"/>
    </location>
</feature>
<feature type="compositionally biased region" description="Basic and acidic residues" evidence="9">
    <location>
        <begin position="690"/>
        <end position="707"/>
    </location>
</feature>
<evidence type="ECO:0000256" key="3">
    <source>
        <dbReference type="ARBA" id="ARBA00009085"/>
    </source>
</evidence>
<dbReference type="Gene3D" id="3.90.70.10">
    <property type="entry name" value="Cysteine proteinases"/>
    <property type="match status" value="1"/>
</dbReference>
<feature type="compositionally biased region" description="Basic residues" evidence="9">
    <location>
        <begin position="794"/>
        <end position="804"/>
    </location>
</feature>
<comment type="subcellular location">
    <subcellularLocation>
        <location evidence="2">Nucleus</location>
        <location evidence="2">Nucleolus</location>
    </subcellularLocation>
</comment>
<dbReference type="GO" id="GO:0006508">
    <property type="term" value="P:proteolysis"/>
    <property type="evidence" value="ECO:0007669"/>
    <property type="project" value="UniProtKB-KW"/>
</dbReference>
<dbReference type="GO" id="GO:0005829">
    <property type="term" value="C:cytosol"/>
    <property type="evidence" value="ECO:0007669"/>
    <property type="project" value="TreeGrafter"/>
</dbReference>
<dbReference type="InterPro" id="IPR018200">
    <property type="entry name" value="USP_CS"/>
</dbReference>
<dbReference type="InterPro" id="IPR038765">
    <property type="entry name" value="Papain-like_cys_pep_sf"/>
</dbReference>
<keyword evidence="7 8" id="KW-0788">Thiol protease</keyword>
<feature type="compositionally biased region" description="Polar residues" evidence="9">
    <location>
        <begin position="771"/>
        <end position="791"/>
    </location>
</feature>
<dbReference type="PANTHER" id="PTHR24006">
    <property type="entry name" value="UBIQUITIN CARBOXYL-TERMINAL HYDROLASE"/>
    <property type="match status" value="1"/>
</dbReference>
<accession>A0A1D1W2X0</accession>
<dbReference type="InterPro" id="IPR028889">
    <property type="entry name" value="USP"/>
</dbReference>
<evidence type="ECO:0000256" key="6">
    <source>
        <dbReference type="ARBA" id="ARBA00022801"/>
    </source>
</evidence>
<feature type="compositionally biased region" description="Polar residues" evidence="9">
    <location>
        <begin position="951"/>
        <end position="973"/>
    </location>
</feature>
<feature type="domain" description="USP" evidence="10">
    <location>
        <begin position="222"/>
        <end position="534"/>
    </location>
</feature>
<feature type="compositionally biased region" description="Polar residues" evidence="9">
    <location>
        <begin position="168"/>
        <end position="190"/>
    </location>
</feature>
<dbReference type="GO" id="GO:0005730">
    <property type="term" value="C:nucleolus"/>
    <property type="evidence" value="ECO:0007669"/>
    <property type="project" value="UniProtKB-SubCell"/>
</dbReference>
<dbReference type="EC" id="3.4.19.12" evidence="8"/>
<feature type="compositionally biased region" description="Basic and acidic residues" evidence="9">
    <location>
        <begin position="805"/>
        <end position="831"/>
    </location>
</feature>
<feature type="compositionally biased region" description="Polar residues" evidence="9">
    <location>
        <begin position="640"/>
        <end position="656"/>
    </location>
</feature>
<keyword evidence="6 8" id="KW-0378">Hydrolase</keyword>
<dbReference type="OrthoDB" id="420187at2759"/>
<dbReference type="GO" id="GO:0004843">
    <property type="term" value="F:cysteine-type deubiquitinase activity"/>
    <property type="evidence" value="ECO:0007669"/>
    <property type="project" value="UniProtKB-UniRule"/>
</dbReference>
<sequence>MSCSPVKKGRLKGGRKSGPATHFQAVPNTARCGAKRWKQGKGSKLGSVFSSSAPSALLASPSNKSPTKIRPTEDLISKALGQEFDTNNSTKGPPDLSDQILNDLQCILSETVEFVPAKNPHNVLLQEVRKKAFDVSKIELKHTVKLAGLKTAPLAKRRPEMFLENRQENQGLPSGQEGSSFNGAPTSPSKSRPDNGLPEPKTIFFDEANLSLDWKKSLGAGAGLQNLGNTCFLNATLQCLAYTPALHNYLTSGHHGTTCRLPGFCILCELVSLLPQMTKPHAQTVRPGRLTANIKTFAKTLTIGRQEDAHEFLRFVIEAIRKSALHGYDVKKLDMYSQETTVASRIFGGFYRSRVLCLTCKQPSNVYDPFLDIPLDIAGPRIQSLEDALASFTRIEQLNSPSNLYKCERCRTMGPATKQVTIHKPPNVLTFQLKRFHYNTSGFSNFSKVDKAVSFPETLDLEKFLSESVSKDSVQYKLYGVLVHSGGSCHSGHYYSFIRTAVNTWYRMDDNYVSMTSHQNVMNQKAYLLFYTRIPTRSQPPNGPTMTKQIVPSSPIVNRPQNGQALTAKTILFPTTPSPQKATPVLTPIGPSRPGKEPEENGAKQQNGVKAVSNALFKPRVITANKTKVNAQQALKNIFQSPQKTSPVSSQPSASGCGSALVPYGSEGSDEEEENAKAQEVPENGVRSEPGSRDSSTSHDSLKENNENKSAVGEKIAKCSSSSKSSEKAVIENEKSPLKSAEESDEVLTRESSKLNSVDVLKAAFAEGALEQTSPKKAQSDIQSPMISSSNKRAEKRRRKKERKRQRELEKAMELERSEKRTSEHSTEGGMKKKKSKKKKRDSFSSDSSSVSTPLWVEKDVSQAYGSNLVISDEPMAEPVKVQPSSVERGSNKNAFDSPQVLSWGGGKSLLDQEVEAIERDRRKRVLENDQYDEEFDAGRQKKQKLKNRADYSNANSGYNPFQQAQSRAAQRK</sequence>
<evidence type="ECO:0000256" key="7">
    <source>
        <dbReference type="ARBA" id="ARBA00022807"/>
    </source>
</evidence>
<dbReference type="PROSITE" id="PS00972">
    <property type="entry name" value="USP_1"/>
    <property type="match status" value="1"/>
</dbReference>
<dbReference type="InterPro" id="IPR050164">
    <property type="entry name" value="Peptidase_C19"/>
</dbReference>
<keyword evidence="5 8" id="KW-0833">Ubl conjugation pathway</keyword>
<comment type="catalytic activity">
    <reaction evidence="1 8">
        <text>Thiol-dependent hydrolysis of ester, thioester, amide, peptide and isopeptide bonds formed by the C-terminal Gly of ubiquitin (a 76-residue protein attached to proteins as an intracellular targeting signal).</text>
        <dbReference type="EC" id="3.4.19.12"/>
    </reaction>
</comment>
<evidence type="ECO:0000256" key="5">
    <source>
        <dbReference type="ARBA" id="ARBA00022786"/>
    </source>
</evidence>
<feature type="region of interest" description="Disordered" evidence="9">
    <location>
        <begin position="921"/>
        <end position="973"/>
    </location>
</feature>
<evidence type="ECO:0000256" key="8">
    <source>
        <dbReference type="RuleBase" id="RU366025"/>
    </source>
</evidence>
<keyword evidence="4 8" id="KW-0645">Protease</keyword>
<proteinExistence type="inferred from homology"/>
<dbReference type="STRING" id="947166.A0A1D1W2X0"/>
<dbReference type="Proteomes" id="UP000186922">
    <property type="component" value="Unassembled WGS sequence"/>
</dbReference>
<dbReference type="PANTHER" id="PTHR24006:SF758">
    <property type="entry name" value="UBIQUITIN CARBOXYL-TERMINAL HYDROLASE 36"/>
    <property type="match status" value="1"/>
</dbReference>
<dbReference type="Pfam" id="PF00443">
    <property type="entry name" value="UCH"/>
    <property type="match status" value="1"/>
</dbReference>
<name>A0A1D1W2X0_RAMVA</name>
<feature type="compositionally biased region" description="Polar residues" evidence="9">
    <location>
        <begin position="883"/>
        <end position="901"/>
    </location>
</feature>
<dbReference type="CDD" id="cd02661">
    <property type="entry name" value="Peptidase_C19E"/>
    <property type="match status" value="1"/>
</dbReference>
<gene>
    <name evidence="11" type="primary">RvY_15804-1</name>
    <name evidence="11" type="synonym">RvY_15804.1</name>
    <name evidence="11" type="ORF">RvY_15804</name>
</gene>
<evidence type="ECO:0000313" key="12">
    <source>
        <dbReference type="Proteomes" id="UP000186922"/>
    </source>
</evidence>
<evidence type="ECO:0000256" key="4">
    <source>
        <dbReference type="ARBA" id="ARBA00022670"/>
    </source>
</evidence>
<evidence type="ECO:0000259" key="10">
    <source>
        <dbReference type="PROSITE" id="PS50235"/>
    </source>
</evidence>
<feature type="compositionally biased region" description="Basic residues" evidence="9">
    <location>
        <begin position="832"/>
        <end position="841"/>
    </location>
</feature>
<feature type="region of interest" description="Disordered" evidence="9">
    <location>
        <begin position="1"/>
        <end position="23"/>
    </location>
</feature>
<organism evidence="11 12">
    <name type="scientific">Ramazzottius varieornatus</name>
    <name type="common">Water bear</name>
    <name type="synonym">Tardigrade</name>
    <dbReference type="NCBI Taxonomy" id="947166"/>
    <lineage>
        <taxon>Eukaryota</taxon>
        <taxon>Metazoa</taxon>
        <taxon>Ecdysozoa</taxon>
        <taxon>Tardigrada</taxon>
        <taxon>Eutardigrada</taxon>
        <taxon>Parachela</taxon>
        <taxon>Hypsibioidea</taxon>
        <taxon>Ramazzottiidae</taxon>
        <taxon>Ramazzottius</taxon>
    </lineage>
</organism>
<comment type="caution">
    <text evidence="11">The sequence shown here is derived from an EMBL/GenBank/DDBJ whole genome shotgun (WGS) entry which is preliminary data.</text>
</comment>
<evidence type="ECO:0000256" key="1">
    <source>
        <dbReference type="ARBA" id="ARBA00000707"/>
    </source>
</evidence>
<evidence type="ECO:0000313" key="11">
    <source>
        <dbReference type="EMBL" id="GAV05714.1"/>
    </source>
</evidence>
<dbReference type="FunFam" id="3.90.70.10:FF:000119">
    <property type="entry name" value="Ubiquitin specific peptidase 36"/>
    <property type="match status" value="1"/>
</dbReference>
<dbReference type="InterPro" id="IPR001394">
    <property type="entry name" value="Peptidase_C19_UCH"/>
</dbReference>
<feature type="region of interest" description="Disordered" evidence="9">
    <location>
        <begin position="574"/>
        <end position="610"/>
    </location>
</feature>
<feature type="region of interest" description="Disordered" evidence="9">
    <location>
        <begin position="640"/>
        <end position="909"/>
    </location>
</feature>
<feature type="region of interest" description="Disordered" evidence="9">
    <location>
        <begin position="168"/>
        <end position="200"/>
    </location>
</feature>
<keyword evidence="12" id="KW-1185">Reference proteome</keyword>
<evidence type="ECO:0000256" key="2">
    <source>
        <dbReference type="ARBA" id="ARBA00004604"/>
    </source>
</evidence>
<dbReference type="SUPFAM" id="SSF54001">
    <property type="entry name" value="Cysteine proteinases"/>
    <property type="match status" value="1"/>
</dbReference>
<evidence type="ECO:0000256" key="9">
    <source>
        <dbReference type="SAM" id="MobiDB-lite"/>
    </source>
</evidence>
<reference evidence="11 12" key="1">
    <citation type="journal article" date="2016" name="Nat. Commun.">
        <title>Extremotolerant tardigrade genome and improved radiotolerance of human cultured cells by tardigrade-unique protein.</title>
        <authorList>
            <person name="Hashimoto T."/>
            <person name="Horikawa D.D."/>
            <person name="Saito Y."/>
            <person name="Kuwahara H."/>
            <person name="Kozuka-Hata H."/>
            <person name="Shin-I T."/>
            <person name="Minakuchi Y."/>
            <person name="Ohishi K."/>
            <person name="Motoyama A."/>
            <person name="Aizu T."/>
            <person name="Enomoto A."/>
            <person name="Kondo K."/>
            <person name="Tanaka S."/>
            <person name="Hara Y."/>
            <person name="Koshikawa S."/>
            <person name="Sagara H."/>
            <person name="Miura T."/>
            <person name="Yokobori S."/>
            <person name="Miyagawa K."/>
            <person name="Suzuki Y."/>
            <person name="Kubo T."/>
            <person name="Oyama M."/>
            <person name="Kohara Y."/>
            <person name="Fujiyama A."/>
            <person name="Arakawa K."/>
            <person name="Katayama T."/>
            <person name="Toyoda A."/>
            <person name="Kunieda T."/>
        </authorList>
    </citation>
    <scope>NUCLEOTIDE SEQUENCE [LARGE SCALE GENOMIC DNA]</scope>
    <source>
        <strain evidence="11 12">YOKOZUNA-1</strain>
    </source>
</reference>
<dbReference type="PROSITE" id="PS50235">
    <property type="entry name" value="USP_3"/>
    <property type="match status" value="1"/>
</dbReference>
<dbReference type="GO" id="GO:0016579">
    <property type="term" value="P:protein deubiquitination"/>
    <property type="evidence" value="ECO:0007669"/>
    <property type="project" value="InterPro"/>
</dbReference>
<protein>
    <recommendedName>
        <fullName evidence="8">Ubiquitin carboxyl-terminal hydrolase</fullName>
        <ecNumber evidence="8">3.4.19.12</ecNumber>
    </recommendedName>
</protein>
<dbReference type="EMBL" id="BDGG01000012">
    <property type="protein sequence ID" value="GAV05714.1"/>
    <property type="molecule type" value="Genomic_DNA"/>
</dbReference>
<comment type="similarity">
    <text evidence="3 8">Belongs to the peptidase C19 family.</text>
</comment>
<dbReference type="AlphaFoldDB" id="A0A1D1W2X0"/>